<proteinExistence type="evidence at transcript level"/>
<protein>
    <submittedName>
        <fullName evidence="2">Protein KIAA0406</fullName>
    </submittedName>
</protein>
<reference evidence="2" key="1">
    <citation type="submission" date="2011-11" db="EMBL/GenBank/DDBJ databases">
        <title>Decoding the brain transcriptome of the Eastern honeybee (Apis cerana) based on pyrosequencing.</title>
        <authorList>
            <person name="Sun L."/>
            <person name="Zheng H."/>
            <person name="Wang Y."/>
            <person name="Xie X."/>
            <person name="Zhu Y."/>
            <person name="Gu W."/>
            <person name="Wang S."/>
        </authorList>
    </citation>
    <scope>NUCLEOTIDE SEQUENCE</scope>
    <source>
        <tissue evidence="2">Brain</tissue>
    </source>
</reference>
<evidence type="ECO:0000313" key="2">
    <source>
        <dbReference type="EMBL" id="AEY59878.1"/>
    </source>
</evidence>
<evidence type="ECO:0000259" key="1">
    <source>
        <dbReference type="Pfam" id="PF24173"/>
    </source>
</evidence>
<gene>
    <name evidence="2" type="ORF">ACCB05560</name>
</gene>
<name>V9IFI7_APICE</name>
<dbReference type="InterPro" id="IPR057566">
    <property type="entry name" value="TPR_TTI1_N"/>
</dbReference>
<dbReference type="AlphaFoldDB" id="V9IFI7"/>
<dbReference type="EMBL" id="JR044352">
    <property type="protein sequence ID" value="AEY59878.1"/>
    <property type="molecule type" value="mRNA"/>
</dbReference>
<dbReference type="Pfam" id="PF24173">
    <property type="entry name" value="TPR_TTI1_N"/>
    <property type="match status" value="1"/>
</dbReference>
<accession>V9IFI7</accession>
<sequence>MKDKIQEDEIPSLNDLIKMNNEKNINPIEYFPKLKDCDDLEKHLKSTTRNKEWFNASATKLNILIQQLDILKRHSHYKVRKEFVENIHLILTSCPR</sequence>
<organism evidence="2">
    <name type="scientific">Apis cerana</name>
    <name type="common">Indian honeybee</name>
    <dbReference type="NCBI Taxonomy" id="7461"/>
    <lineage>
        <taxon>Eukaryota</taxon>
        <taxon>Metazoa</taxon>
        <taxon>Ecdysozoa</taxon>
        <taxon>Arthropoda</taxon>
        <taxon>Hexapoda</taxon>
        <taxon>Insecta</taxon>
        <taxon>Pterygota</taxon>
        <taxon>Neoptera</taxon>
        <taxon>Endopterygota</taxon>
        <taxon>Hymenoptera</taxon>
        <taxon>Apocrita</taxon>
        <taxon>Aculeata</taxon>
        <taxon>Apoidea</taxon>
        <taxon>Anthophila</taxon>
        <taxon>Apidae</taxon>
        <taxon>Apis</taxon>
    </lineage>
</organism>
<feature type="domain" description="TTI1 N-terminal TPR" evidence="1">
    <location>
        <begin position="17"/>
        <end position="96"/>
    </location>
</feature>